<dbReference type="Pfam" id="PF00550">
    <property type="entry name" value="PP-binding"/>
    <property type="match status" value="1"/>
</dbReference>
<dbReference type="SUPFAM" id="SSF47336">
    <property type="entry name" value="ACP-like"/>
    <property type="match status" value="1"/>
</dbReference>
<dbReference type="PROSITE" id="PS50075">
    <property type="entry name" value="CARRIER"/>
    <property type="match status" value="1"/>
</dbReference>
<feature type="domain" description="Carrier" evidence="1">
    <location>
        <begin position="1"/>
        <end position="73"/>
    </location>
</feature>
<protein>
    <submittedName>
        <fullName evidence="2">Acyl carrier protein</fullName>
    </submittedName>
</protein>
<organism evidence="2 3">
    <name type="scientific">Gelidibacter pelagius</name>
    <dbReference type="NCBI Taxonomy" id="2819985"/>
    <lineage>
        <taxon>Bacteria</taxon>
        <taxon>Pseudomonadati</taxon>
        <taxon>Bacteroidota</taxon>
        <taxon>Flavobacteriia</taxon>
        <taxon>Flavobacteriales</taxon>
        <taxon>Flavobacteriaceae</taxon>
        <taxon>Gelidibacter</taxon>
    </lineage>
</organism>
<dbReference type="InterPro" id="IPR009081">
    <property type="entry name" value="PP-bd_ACP"/>
</dbReference>
<evidence type="ECO:0000313" key="3">
    <source>
        <dbReference type="Proteomes" id="UP000681315"/>
    </source>
</evidence>
<gene>
    <name evidence="2" type="ORF">J4051_17990</name>
</gene>
<reference evidence="2 3" key="1">
    <citation type="submission" date="2021-03" db="EMBL/GenBank/DDBJ databases">
        <title>Gelidibacter sp. nov., isolated from costal sediment.</title>
        <authorList>
            <person name="Lun K.-Y."/>
        </authorList>
    </citation>
    <scope>NUCLEOTIDE SEQUENCE [LARGE SCALE GENOMIC DNA]</scope>
    <source>
        <strain evidence="2 3">DF109</strain>
    </source>
</reference>
<evidence type="ECO:0000313" key="2">
    <source>
        <dbReference type="EMBL" id="MBO3100168.1"/>
    </source>
</evidence>
<name>A0ABS3SWQ5_9FLAO</name>
<evidence type="ECO:0000259" key="1">
    <source>
        <dbReference type="PROSITE" id="PS50075"/>
    </source>
</evidence>
<proteinExistence type="predicted"/>
<dbReference type="Gene3D" id="1.10.1200.10">
    <property type="entry name" value="ACP-like"/>
    <property type="match status" value="1"/>
</dbReference>
<sequence>MKEQLINIVKEALDLDQDVMITDHFESFDTWDSLGKLSLIALIDEHFELQLSDEEFKSFETIEDLYNALLAKKA</sequence>
<dbReference type="RefSeq" id="WP_208235272.1">
    <property type="nucleotide sequence ID" value="NZ_JAGEVG010000031.1"/>
</dbReference>
<keyword evidence="3" id="KW-1185">Reference proteome</keyword>
<dbReference type="EMBL" id="JAGEVG010000031">
    <property type="protein sequence ID" value="MBO3100168.1"/>
    <property type="molecule type" value="Genomic_DNA"/>
</dbReference>
<comment type="caution">
    <text evidence="2">The sequence shown here is derived from an EMBL/GenBank/DDBJ whole genome shotgun (WGS) entry which is preliminary data.</text>
</comment>
<dbReference type="Proteomes" id="UP000681315">
    <property type="component" value="Unassembled WGS sequence"/>
</dbReference>
<accession>A0ABS3SWQ5</accession>
<dbReference type="InterPro" id="IPR036736">
    <property type="entry name" value="ACP-like_sf"/>
</dbReference>